<dbReference type="Proteomes" id="UP001152561">
    <property type="component" value="Unassembled WGS sequence"/>
</dbReference>
<evidence type="ECO:0000256" key="1">
    <source>
        <dbReference type="ARBA" id="ARBA00000900"/>
    </source>
</evidence>
<protein>
    <recommendedName>
        <fullName evidence="2">RING-type E3 ubiquitin transferase</fullName>
        <ecNumber evidence="2">2.3.2.27</ecNumber>
    </recommendedName>
</protein>
<keyword evidence="6" id="KW-0833">Ubl conjugation pathway</keyword>
<dbReference type="OrthoDB" id="21204at2759"/>
<dbReference type="PROSITE" id="PS50089">
    <property type="entry name" value="ZF_RING_2"/>
    <property type="match status" value="1"/>
</dbReference>
<dbReference type="EMBL" id="JAJAGQ010000020">
    <property type="protein sequence ID" value="KAJ8533183.1"/>
    <property type="molecule type" value="Genomic_DNA"/>
</dbReference>
<evidence type="ECO:0000256" key="5">
    <source>
        <dbReference type="ARBA" id="ARBA00022771"/>
    </source>
</evidence>
<dbReference type="Gene3D" id="3.30.40.10">
    <property type="entry name" value="Zinc/RING finger domain, C3HC4 (zinc finger)"/>
    <property type="match status" value="1"/>
</dbReference>
<dbReference type="Pfam" id="PF13639">
    <property type="entry name" value="zf-RING_2"/>
    <property type="match status" value="1"/>
</dbReference>
<dbReference type="AlphaFoldDB" id="A0A9Q1R0Z7"/>
<dbReference type="SUPFAM" id="SSF57850">
    <property type="entry name" value="RING/U-box"/>
    <property type="match status" value="1"/>
</dbReference>
<keyword evidence="3" id="KW-0808">Transferase</keyword>
<dbReference type="PANTHER" id="PTHR15710:SF242">
    <property type="entry name" value="OS06G0633500 PROTEIN"/>
    <property type="match status" value="1"/>
</dbReference>
<dbReference type="InterPro" id="IPR001841">
    <property type="entry name" value="Znf_RING"/>
</dbReference>
<reference evidence="13" key="1">
    <citation type="journal article" date="2023" name="Proc. Natl. Acad. Sci. U.S.A.">
        <title>Genomic and structural basis for evolution of tropane alkaloid biosynthesis.</title>
        <authorList>
            <person name="Wanga Y.-J."/>
            <person name="Taina T."/>
            <person name="Yua J.-Y."/>
            <person name="Lia J."/>
            <person name="Xua B."/>
            <person name="Chenc J."/>
            <person name="D'Auriad J.C."/>
            <person name="Huanga J.-P."/>
            <person name="Huanga S.-X."/>
        </authorList>
    </citation>
    <scope>NUCLEOTIDE SEQUENCE [LARGE SCALE GENOMIC DNA]</scope>
    <source>
        <strain evidence="13">cv. KIB-2019</strain>
    </source>
</reference>
<dbReference type="GO" id="GO:0008270">
    <property type="term" value="F:zinc ion binding"/>
    <property type="evidence" value="ECO:0007669"/>
    <property type="project" value="UniProtKB-KW"/>
</dbReference>
<comment type="catalytic activity">
    <reaction evidence="1">
        <text>S-ubiquitinyl-[E2 ubiquitin-conjugating enzyme]-L-cysteine + [acceptor protein]-L-lysine = [E2 ubiquitin-conjugating enzyme]-L-cysteine + N(6)-ubiquitinyl-[acceptor protein]-L-lysine.</text>
        <dbReference type="EC" id="2.3.2.27"/>
    </reaction>
</comment>
<keyword evidence="10" id="KW-1133">Transmembrane helix</keyword>
<name>A0A9Q1R0Z7_9SOLA</name>
<evidence type="ECO:0000313" key="12">
    <source>
        <dbReference type="EMBL" id="KAJ8533183.1"/>
    </source>
</evidence>
<proteinExistence type="predicted"/>
<dbReference type="EC" id="2.3.2.27" evidence="2"/>
<dbReference type="GO" id="GO:0016567">
    <property type="term" value="P:protein ubiquitination"/>
    <property type="evidence" value="ECO:0007669"/>
    <property type="project" value="TreeGrafter"/>
</dbReference>
<keyword evidence="4" id="KW-0479">Metal-binding</keyword>
<sequence>MFRLVASSVIFLMDANSDSVSPELSDSSVLGHMSNILAVGQTGVAPSCALCHRSLILDNEAGEFEAINICGDCKFLLLEDLGTPMRDYQRGTPASRRRLYSSSESIENLFSQHFSQMINLARQNPANGLEHDNQSIEGDAGLRSVQRTSSRTTPSGSRRWRRVHSDTGSDGVDSLFGENESNVTFNGYRNFNSEFESISYSAYGGNSDASVDGNSYLDNDHSAHSDEGSDFETDTDIDPMHAGMYHWNSDNEEEDEDDNEWEEVDTDAVHSLGARAQLQRPLHLNESNRTGNWHGQFHSPEFQGTVRFRIPEGSQRHVTDMSANSQEFEQRTDASDYLDARTFEELLEHLAETDGLRRGAPPAAVSVLNNLPRLVVKEDHEQLDNLSCAICKDSLFVGTVVNRLPCSHLYHPSCILPWLASRNSCPLCRYELPTDDLDYEYRKQRASSNLVINRTPQHEINEDGSSYSSDGENDEYGHGITESGEVIHNEAVNEQSGSEGARGRWFFAAAAPVVGVVGVVLMLWLGNPLMERSLSLPIFCSRGRHTNQSLPSQQVNNRGRRWWSLF</sequence>
<evidence type="ECO:0000256" key="6">
    <source>
        <dbReference type="ARBA" id="ARBA00022786"/>
    </source>
</evidence>
<keyword evidence="7" id="KW-0862">Zinc</keyword>
<evidence type="ECO:0000256" key="4">
    <source>
        <dbReference type="ARBA" id="ARBA00022723"/>
    </source>
</evidence>
<dbReference type="FunFam" id="3.30.40.10:FF:000127">
    <property type="entry name" value="E3 ubiquitin-protein ligase RNF181"/>
    <property type="match status" value="1"/>
</dbReference>
<evidence type="ECO:0000256" key="7">
    <source>
        <dbReference type="ARBA" id="ARBA00022833"/>
    </source>
</evidence>
<dbReference type="SMART" id="SM00184">
    <property type="entry name" value="RING"/>
    <property type="match status" value="1"/>
</dbReference>
<evidence type="ECO:0000256" key="2">
    <source>
        <dbReference type="ARBA" id="ARBA00012483"/>
    </source>
</evidence>
<keyword evidence="10" id="KW-0812">Transmembrane</keyword>
<feature type="domain" description="RING-type" evidence="11">
    <location>
        <begin position="388"/>
        <end position="429"/>
    </location>
</feature>
<keyword evidence="10" id="KW-0472">Membrane</keyword>
<evidence type="ECO:0000256" key="10">
    <source>
        <dbReference type="SAM" id="Phobius"/>
    </source>
</evidence>
<gene>
    <name evidence="12" type="ORF">K7X08_016072</name>
</gene>
<evidence type="ECO:0000256" key="9">
    <source>
        <dbReference type="SAM" id="MobiDB-lite"/>
    </source>
</evidence>
<evidence type="ECO:0000313" key="13">
    <source>
        <dbReference type="Proteomes" id="UP001152561"/>
    </source>
</evidence>
<keyword evidence="13" id="KW-1185">Reference proteome</keyword>
<dbReference type="PANTHER" id="PTHR15710">
    <property type="entry name" value="E3 UBIQUITIN-PROTEIN LIGASE PRAJA"/>
    <property type="match status" value="1"/>
</dbReference>
<dbReference type="GO" id="GO:0061630">
    <property type="term" value="F:ubiquitin protein ligase activity"/>
    <property type="evidence" value="ECO:0007669"/>
    <property type="project" value="UniProtKB-EC"/>
</dbReference>
<organism evidence="12 13">
    <name type="scientific">Anisodus acutangulus</name>
    <dbReference type="NCBI Taxonomy" id="402998"/>
    <lineage>
        <taxon>Eukaryota</taxon>
        <taxon>Viridiplantae</taxon>
        <taxon>Streptophyta</taxon>
        <taxon>Embryophyta</taxon>
        <taxon>Tracheophyta</taxon>
        <taxon>Spermatophyta</taxon>
        <taxon>Magnoliopsida</taxon>
        <taxon>eudicotyledons</taxon>
        <taxon>Gunneridae</taxon>
        <taxon>Pentapetalae</taxon>
        <taxon>asterids</taxon>
        <taxon>lamiids</taxon>
        <taxon>Solanales</taxon>
        <taxon>Solanaceae</taxon>
        <taxon>Solanoideae</taxon>
        <taxon>Hyoscyameae</taxon>
        <taxon>Anisodus</taxon>
    </lineage>
</organism>
<feature type="region of interest" description="Disordered" evidence="9">
    <location>
        <begin position="126"/>
        <end position="175"/>
    </location>
</feature>
<dbReference type="InterPro" id="IPR013083">
    <property type="entry name" value="Znf_RING/FYVE/PHD"/>
</dbReference>
<feature type="compositionally biased region" description="Low complexity" evidence="9">
    <location>
        <begin position="147"/>
        <end position="157"/>
    </location>
</feature>
<evidence type="ECO:0000256" key="8">
    <source>
        <dbReference type="PROSITE-ProRule" id="PRU00175"/>
    </source>
</evidence>
<keyword evidence="5 8" id="KW-0863">Zinc-finger</keyword>
<feature type="transmembrane region" description="Helical" evidence="10">
    <location>
        <begin position="505"/>
        <end position="525"/>
    </location>
</feature>
<dbReference type="GO" id="GO:0005737">
    <property type="term" value="C:cytoplasm"/>
    <property type="evidence" value="ECO:0007669"/>
    <property type="project" value="TreeGrafter"/>
</dbReference>
<accession>A0A9Q1R0Z7</accession>
<comment type="caution">
    <text evidence="12">The sequence shown here is derived from an EMBL/GenBank/DDBJ whole genome shotgun (WGS) entry which is preliminary data.</text>
</comment>
<evidence type="ECO:0000259" key="11">
    <source>
        <dbReference type="PROSITE" id="PS50089"/>
    </source>
</evidence>
<evidence type="ECO:0000256" key="3">
    <source>
        <dbReference type="ARBA" id="ARBA00022679"/>
    </source>
</evidence>